<evidence type="ECO:0000259" key="1">
    <source>
        <dbReference type="Pfam" id="PF13946"/>
    </source>
</evidence>
<keyword evidence="3" id="KW-1185">Reference proteome</keyword>
<dbReference type="SUPFAM" id="SSF55486">
    <property type="entry name" value="Metalloproteases ('zincins'), catalytic domain"/>
    <property type="match status" value="1"/>
</dbReference>
<name>A0A4V1ZHA7_9MICO</name>
<evidence type="ECO:0000313" key="2">
    <source>
        <dbReference type="EMBL" id="RYV51384.1"/>
    </source>
</evidence>
<dbReference type="AlphaFoldDB" id="A0A4V1ZHA7"/>
<dbReference type="EMBL" id="SDWW01000017">
    <property type="protein sequence ID" value="RYV51384.1"/>
    <property type="molecule type" value="Genomic_DNA"/>
</dbReference>
<dbReference type="InterPro" id="IPR024079">
    <property type="entry name" value="MetalloPept_cat_dom_sf"/>
</dbReference>
<dbReference type="InterPro" id="IPR038255">
    <property type="entry name" value="PBS_linker_sf"/>
</dbReference>
<protein>
    <submittedName>
        <fullName evidence="2">DUF4214 domain-containing protein</fullName>
    </submittedName>
</protein>
<dbReference type="Gene3D" id="3.40.390.10">
    <property type="entry name" value="Collagenase (Catalytic Domain)"/>
    <property type="match status" value="1"/>
</dbReference>
<sequence>MRLRLFRRGSSWWPRQRHRSAAGAPAVRASGVGVTSCSVAAVIGLLPVGGCGSRTSVVHRAGMLHELPVRCRSFLHVELDRVDRGDDGERRCRLSVRCQVLAVPTAPGAPMPMRTPFARARVAVASRRSRLAAAAAATAVLVVLTGQTASAQTAEPLVTVTVTGTVQNVVVDDDVAGEDAGAATEVETFLDVEGELFDLPDGAPVPPSPTGQGVVVTLLAPAGATGAQALEMAADDVPATEARVVEVLPVDGGTNGASTLDAVADSSTGAHTLTVLPVYWTAPDTSTSALTTMATQTADYWREQSAGRLDITHSTRAWAAITDPGSCSADGLSAIFNAAMAANPSVPAPSQTNHVLVYFPRYASCAFAGRATLLGGYIWANGYTYTDVAAHELGHNLGLGHANTLTCTSGGARVSLSGSCSSTEYADNADVMGIARNQATGNLNTAMADYLGYASLTTVGSSSPALSIDLAPLAQVSAVRGAKIAVPGGTVYVDFRPATGRDVRMPTWAGVQAHLRTTDGWGIPTSYLLDMRPTLSSPFTSPALAPGVTWLVPDTGLAISVSSVGGTARLEIGSSGALEQYVTHVYRDLFGRTPDPAGLTNWAAALRAGTPRVTVANAITYSAEYRGGLIHASYGLYLGRTPEAAGLENWLLQMNRGITIQQMEGGFLASQEYFDQSGGSDAEWIRRLYSHVLGRTAAPAEVNFWLSYVGASGGSRFQVAMGFLTSTERLTTIVNTQYQHLLGRSLDQGGAQTWVGAIQSGVRLEAVIGGIISSEEYFARP</sequence>
<dbReference type="OrthoDB" id="9758772at2"/>
<comment type="caution">
    <text evidence="2">The sequence shown here is derived from an EMBL/GenBank/DDBJ whole genome shotgun (WGS) entry which is preliminary data.</text>
</comment>
<feature type="domain" description="DUF4214" evidence="1">
    <location>
        <begin position="666"/>
        <end position="730"/>
    </location>
</feature>
<feature type="domain" description="DUF4214" evidence="1">
    <location>
        <begin position="579"/>
        <end position="625"/>
    </location>
</feature>
<dbReference type="GO" id="GO:0008237">
    <property type="term" value="F:metallopeptidase activity"/>
    <property type="evidence" value="ECO:0007669"/>
    <property type="project" value="InterPro"/>
</dbReference>
<organism evidence="2 3">
    <name type="scientific">Pengzhenrongella frigida</name>
    <dbReference type="NCBI Taxonomy" id="1259133"/>
    <lineage>
        <taxon>Bacteria</taxon>
        <taxon>Bacillati</taxon>
        <taxon>Actinomycetota</taxon>
        <taxon>Actinomycetes</taxon>
        <taxon>Micrococcales</taxon>
        <taxon>Pengzhenrongella</taxon>
    </lineage>
</organism>
<proteinExistence type="predicted"/>
<dbReference type="Gene3D" id="1.10.3130.20">
    <property type="entry name" value="Phycobilisome linker domain"/>
    <property type="match status" value="1"/>
</dbReference>
<feature type="domain" description="DUF4214" evidence="1">
    <location>
        <begin position="734"/>
        <end position="778"/>
    </location>
</feature>
<dbReference type="Proteomes" id="UP000293764">
    <property type="component" value="Unassembled WGS sequence"/>
</dbReference>
<reference evidence="2 3" key="1">
    <citation type="submission" date="2019-01" db="EMBL/GenBank/DDBJ databases">
        <title>Novel species of Cellulomonas.</title>
        <authorList>
            <person name="Liu Q."/>
            <person name="Xin Y.-H."/>
        </authorList>
    </citation>
    <scope>NUCLEOTIDE SEQUENCE [LARGE SCALE GENOMIC DNA]</scope>
    <source>
        <strain evidence="2 3">HLT2-17</strain>
    </source>
</reference>
<gene>
    <name evidence="2" type="ORF">EUA98_08855</name>
</gene>
<dbReference type="InterPro" id="IPR025282">
    <property type="entry name" value="DUF4214"/>
</dbReference>
<accession>A0A4V1ZHA7</accession>
<evidence type="ECO:0000313" key="3">
    <source>
        <dbReference type="Proteomes" id="UP000293764"/>
    </source>
</evidence>
<dbReference type="Pfam" id="PF13946">
    <property type="entry name" value="DUF4214"/>
    <property type="match status" value="3"/>
</dbReference>